<keyword evidence="5" id="KW-0433">Leucine-rich repeat</keyword>
<evidence type="ECO:0000313" key="14">
    <source>
        <dbReference type="Proteomes" id="UP000237105"/>
    </source>
</evidence>
<dbReference type="Gene3D" id="3.80.10.10">
    <property type="entry name" value="Ribonuclease Inhibitor"/>
    <property type="match status" value="1"/>
</dbReference>
<dbReference type="SUPFAM" id="SSF52058">
    <property type="entry name" value="L domain-like"/>
    <property type="match status" value="1"/>
</dbReference>
<dbReference type="AlphaFoldDB" id="A0A2P5E5B4"/>
<name>A0A2P5E5B4_PARAD</name>
<gene>
    <name evidence="13" type="ORF">PanWU01x14_002770</name>
</gene>
<evidence type="ECO:0000313" key="13">
    <source>
        <dbReference type="EMBL" id="PON80721.1"/>
    </source>
</evidence>
<dbReference type="EMBL" id="JXTB01000001">
    <property type="protein sequence ID" value="PON80721.1"/>
    <property type="molecule type" value="Genomic_DNA"/>
</dbReference>
<evidence type="ECO:0000256" key="10">
    <source>
        <dbReference type="ARBA" id="ARBA00023136"/>
    </source>
</evidence>
<dbReference type="InterPro" id="IPR001611">
    <property type="entry name" value="Leu-rich_rpt"/>
</dbReference>
<accession>A0A2P5E5B4</accession>
<dbReference type="OrthoDB" id="1747084at2759"/>
<dbReference type="STRING" id="3476.A0A2P5E5B4"/>
<keyword evidence="10" id="KW-0472">Membrane</keyword>
<evidence type="ECO:0000256" key="4">
    <source>
        <dbReference type="ARBA" id="ARBA00022553"/>
    </source>
</evidence>
<evidence type="ECO:0000256" key="9">
    <source>
        <dbReference type="ARBA" id="ARBA00022989"/>
    </source>
</evidence>
<evidence type="ECO:0000256" key="7">
    <source>
        <dbReference type="ARBA" id="ARBA00022729"/>
    </source>
</evidence>
<evidence type="ECO:0000256" key="6">
    <source>
        <dbReference type="ARBA" id="ARBA00022692"/>
    </source>
</evidence>
<keyword evidence="12" id="KW-0325">Glycoprotein</keyword>
<keyword evidence="3" id="KW-1003">Cell membrane</keyword>
<sequence>MLESLNLGDNRLPDVFPSRLGTLPKLRLLILRSNRLHGVITNPVSSLEFQNLHSKGRSSTRSSNNILGGEILPSLGNLTAVESLELSRNKLCGEIPQRLVELTFLAFFNVSHNHLTGRIPRGTQLNTFENSSYAGNSGLCGDPLTKKCERSETSKGSSLSTFDVEEDSESPFLDFCWKTVVFVFGIGIPVGVIIENTPKTKK</sequence>
<comment type="subcellular location">
    <subcellularLocation>
        <location evidence="1">Cell membrane</location>
        <topology evidence="1">Single-pass type I membrane protein</topology>
    </subcellularLocation>
</comment>
<evidence type="ECO:0000256" key="12">
    <source>
        <dbReference type="ARBA" id="ARBA00023180"/>
    </source>
</evidence>
<comment type="caution">
    <text evidence="13">The sequence shown here is derived from an EMBL/GenBank/DDBJ whole genome shotgun (WGS) entry which is preliminary data.</text>
</comment>
<keyword evidence="11" id="KW-0675">Receptor</keyword>
<keyword evidence="4" id="KW-0597">Phosphoprotein</keyword>
<dbReference type="FunFam" id="3.80.10.10:FF:000722">
    <property type="entry name" value="Leucine-rich repeat receptor-like protein kinase"/>
    <property type="match status" value="1"/>
</dbReference>
<keyword evidence="9" id="KW-1133">Transmembrane helix</keyword>
<proteinExistence type="inferred from homology"/>
<keyword evidence="7" id="KW-0732">Signal</keyword>
<keyword evidence="8" id="KW-0677">Repeat</keyword>
<organism evidence="13 14">
    <name type="scientific">Parasponia andersonii</name>
    <name type="common">Sponia andersonii</name>
    <dbReference type="NCBI Taxonomy" id="3476"/>
    <lineage>
        <taxon>Eukaryota</taxon>
        <taxon>Viridiplantae</taxon>
        <taxon>Streptophyta</taxon>
        <taxon>Embryophyta</taxon>
        <taxon>Tracheophyta</taxon>
        <taxon>Spermatophyta</taxon>
        <taxon>Magnoliopsida</taxon>
        <taxon>eudicotyledons</taxon>
        <taxon>Gunneridae</taxon>
        <taxon>Pentapetalae</taxon>
        <taxon>rosids</taxon>
        <taxon>fabids</taxon>
        <taxon>Rosales</taxon>
        <taxon>Cannabaceae</taxon>
        <taxon>Parasponia</taxon>
    </lineage>
</organism>
<dbReference type="PANTHER" id="PTHR27004:SF447">
    <property type="entry name" value="RECEPTOR LIKE PROTEIN 30-LIKE"/>
    <property type="match status" value="1"/>
</dbReference>
<evidence type="ECO:0000256" key="3">
    <source>
        <dbReference type="ARBA" id="ARBA00022475"/>
    </source>
</evidence>
<evidence type="ECO:0000256" key="5">
    <source>
        <dbReference type="ARBA" id="ARBA00022614"/>
    </source>
</evidence>
<dbReference type="Proteomes" id="UP000237105">
    <property type="component" value="Unassembled WGS sequence"/>
</dbReference>
<evidence type="ECO:0000256" key="2">
    <source>
        <dbReference type="ARBA" id="ARBA00009592"/>
    </source>
</evidence>
<dbReference type="InterPro" id="IPR032675">
    <property type="entry name" value="LRR_dom_sf"/>
</dbReference>
<comment type="similarity">
    <text evidence="2">Belongs to the RLP family.</text>
</comment>
<keyword evidence="14" id="KW-1185">Reference proteome</keyword>
<protein>
    <submittedName>
        <fullName evidence="13">LRR domain containing protein</fullName>
    </submittedName>
</protein>
<evidence type="ECO:0000256" key="1">
    <source>
        <dbReference type="ARBA" id="ARBA00004251"/>
    </source>
</evidence>
<dbReference type="Pfam" id="PF00560">
    <property type="entry name" value="LRR_1"/>
    <property type="match status" value="1"/>
</dbReference>
<dbReference type="PANTHER" id="PTHR27004">
    <property type="entry name" value="RECEPTOR-LIKE PROTEIN 12 ISOFORM X1"/>
    <property type="match status" value="1"/>
</dbReference>
<evidence type="ECO:0000256" key="8">
    <source>
        <dbReference type="ARBA" id="ARBA00022737"/>
    </source>
</evidence>
<dbReference type="GO" id="GO:0005886">
    <property type="term" value="C:plasma membrane"/>
    <property type="evidence" value="ECO:0007669"/>
    <property type="project" value="UniProtKB-SubCell"/>
</dbReference>
<evidence type="ECO:0000256" key="11">
    <source>
        <dbReference type="ARBA" id="ARBA00023170"/>
    </source>
</evidence>
<reference evidence="14" key="1">
    <citation type="submission" date="2016-06" db="EMBL/GenBank/DDBJ databases">
        <title>Parallel loss of symbiosis genes in relatives of nitrogen-fixing non-legume Parasponia.</title>
        <authorList>
            <person name="Van Velzen R."/>
            <person name="Holmer R."/>
            <person name="Bu F."/>
            <person name="Rutten L."/>
            <person name="Van Zeijl A."/>
            <person name="Liu W."/>
            <person name="Santuari L."/>
            <person name="Cao Q."/>
            <person name="Sharma T."/>
            <person name="Shen D."/>
            <person name="Roswanjaya Y."/>
            <person name="Wardhani T."/>
            <person name="Kalhor M.S."/>
            <person name="Jansen J."/>
            <person name="Van den Hoogen J."/>
            <person name="Gungor B."/>
            <person name="Hartog M."/>
            <person name="Hontelez J."/>
            <person name="Verver J."/>
            <person name="Yang W.-C."/>
            <person name="Schijlen E."/>
            <person name="Repin R."/>
            <person name="Schilthuizen M."/>
            <person name="Schranz E."/>
            <person name="Heidstra R."/>
            <person name="Miyata K."/>
            <person name="Fedorova E."/>
            <person name="Kohlen W."/>
            <person name="Bisseling T."/>
            <person name="Smit S."/>
            <person name="Geurts R."/>
        </authorList>
    </citation>
    <scope>NUCLEOTIDE SEQUENCE [LARGE SCALE GENOMIC DNA]</scope>
    <source>
        <strain evidence="14">cv. WU1-14</strain>
    </source>
</reference>
<keyword evidence="6" id="KW-0812">Transmembrane</keyword>